<dbReference type="RefSeq" id="WP_163179133.1">
    <property type="nucleotide sequence ID" value="NZ_JAAIWM010000002.1"/>
</dbReference>
<proteinExistence type="predicted"/>
<name>A0A6M0Q9I4_9BACI</name>
<evidence type="ECO:0000313" key="1">
    <source>
        <dbReference type="EMBL" id="NEY71698.1"/>
    </source>
</evidence>
<accession>A0A6M0Q9I4</accession>
<evidence type="ECO:0000313" key="2">
    <source>
        <dbReference type="Proteomes" id="UP000481043"/>
    </source>
</evidence>
<organism evidence="1 2">
    <name type="scientific">Bacillus mesophilus</name>
    <dbReference type="NCBI Taxonomy" id="1808955"/>
    <lineage>
        <taxon>Bacteria</taxon>
        <taxon>Bacillati</taxon>
        <taxon>Bacillota</taxon>
        <taxon>Bacilli</taxon>
        <taxon>Bacillales</taxon>
        <taxon>Bacillaceae</taxon>
        <taxon>Bacillus</taxon>
    </lineage>
</organism>
<dbReference type="EMBL" id="JAAIWM010000002">
    <property type="protein sequence ID" value="NEY71698.1"/>
    <property type="molecule type" value="Genomic_DNA"/>
</dbReference>
<gene>
    <name evidence="1" type="ORF">G4D63_08055</name>
</gene>
<protein>
    <recommendedName>
        <fullName evidence="3">Sporulation protein</fullName>
    </recommendedName>
</protein>
<comment type="caution">
    <text evidence="1">The sequence shown here is derived from an EMBL/GenBank/DDBJ whole genome shotgun (WGS) entry which is preliminary data.</text>
</comment>
<sequence length="152" mass="17445">MKQIILYIFGLCLVGCSNVNETEVSLLPREYYRPLLTEKDIGVAFSKNQESLDDLIPKIIQHEKVSEAIYLTHEGETIIGLRLMPYHRKAGNEIIEEVAALSALEATSIIHDPRRYRVMERLSREKKMGGISNNWVNEWMTLRERTSSVDAP</sequence>
<dbReference type="AlphaFoldDB" id="A0A6M0Q9I4"/>
<evidence type="ECO:0008006" key="3">
    <source>
        <dbReference type="Google" id="ProtNLM"/>
    </source>
</evidence>
<keyword evidence="2" id="KW-1185">Reference proteome</keyword>
<reference evidence="1 2" key="1">
    <citation type="submission" date="2020-02" db="EMBL/GenBank/DDBJ databases">
        <title>Bacillus aquiflavi sp. nov., isolated from yellow water of strong flavor Chinese baijiu in Yibin region of China.</title>
        <authorList>
            <person name="Xie J."/>
        </authorList>
    </citation>
    <scope>NUCLEOTIDE SEQUENCE [LARGE SCALE GENOMIC DNA]</scope>
    <source>
        <strain evidence="1 2">SA4</strain>
    </source>
</reference>
<dbReference type="Proteomes" id="UP000481043">
    <property type="component" value="Unassembled WGS sequence"/>
</dbReference>